<dbReference type="InterPro" id="IPR016032">
    <property type="entry name" value="Sig_transdc_resp-reg_C-effctor"/>
</dbReference>
<dbReference type="Pfam" id="PF00486">
    <property type="entry name" value="Trans_reg_C"/>
    <property type="match status" value="1"/>
</dbReference>
<dbReference type="Gene3D" id="1.10.10.10">
    <property type="entry name" value="Winged helix-like DNA-binding domain superfamily/Winged helix DNA-binding domain"/>
    <property type="match status" value="1"/>
</dbReference>
<keyword evidence="7" id="KW-0804">Transcription</keyword>
<dbReference type="Gene3D" id="6.10.250.690">
    <property type="match status" value="1"/>
</dbReference>
<dbReference type="Gene3D" id="3.40.50.2300">
    <property type="match status" value="1"/>
</dbReference>
<dbReference type="GO" id="GO:0005829">
    <property type="term" value="C:cytosol"/>
    <property type="evidence" value="ECO:0007669"/>
    <property type="project" value="TreeGrafter"/>
</dbReference>
<dbReference type="OrthoDB" id="9802426at2"/>
<keyword evidence="5" id="KW-0805">Transcription regulation</keyword>
<evidence type="ECO:0000313" key="12">
    <source>
        <dbReference type="EMBL" id="CAA0094466.1"/>
    </source>
</evidence>
<dbReference type="InterPro" id="IPR036388">
    <property type="entry name" value="WH-like_DNA-bd_sf"/>
</dbReference>
<dbReference type="Pfam" id="PF00072">
    <property type="entry name" value="Response_reg"/>
    <property type="match status" value="1"/>
</dbReference>
<dbReference type="SUPFAM" id="SSF52172">
    <property type="entry name" value="CheY-like"/>
    <property type="match status" value="1"/>
</dbReference>
<dbReference type="PROSITE" id="PS51755">
    <property type="entry name" value="OMPR_PHOB"/>
    <property type="match status" value="1"/>
</dbReference>
<dbReference type="InterPro" id="IPR001789">
    <property type="entry name" value="Sig_transdc_resp-reg_receiver"/>
</dbReference>
<dbReference type="CDD" id="cd00383">
    <property type="entry name" value="trans_reg_C"/>
    <property type="match status" value="1"/>
</dbReference>
<protein>
    <submittedName>
        <fullName evidence="12">Transcriptional regulatory protein CpxR</fullName>
    </submittedName>
</protein>
<dbReference type="AlphaFoldDB" id="A0A5S9NMC6"/>
<dbReference type="InterPro" id="IPR058124">
    <property type="entry name" value="CpxR-like_REC"/>
</dbReference>
<feature type="domain" description="OmpR/PhoB-type" evidence="11">
    <location>
        <begin position="150"/>
        <end position="249"/>
    </location>
</feature>
<evidence type="ECO:0000259" key="10">
    <source>
        <dbReference type="PROSITE" id="PS50110"/>
    </source>
</evidence>
<keyword evidence="3 8" id="KW-0597">Phosphoprotein</keyword>
<accession>A0A5S9NMC6</accession>
<dbReference type="Proteomes" id="UP000434580">
    <property type="component" value="Unassembled WGS sequence"/>
</dbReference>
<dbReference type="SMART" id="SM00448">
    <property type="entry name" value="REC"/>
    <property type="match status" value="1"/>
</dbReference>
<gene>
    <name evidence="12" type="primary">cpxR</name>
    <name evidence="12" type="ORF">DPBNPPHM_03208</name>
</gene>
<evidence type="ECO:0000256" key="9">
    <source>
        <dbReference type="PROSITE-ProRule" id="PRU01091"/>
    </source>
</evidence>
<dbReference type="CDD" id="cd17623">
    <property type="entry name" value="REC_OmpR_CpxR"/>
    <property type="match status" value="1"/>
</dbReference>
<feature type="DNA-binding region" description="OmpR/PhoB-type" evidence="9">
    <location>
        <begin position="150"/>
        <end position="249"/>
    </location>
</feature>
<reference evidence="12 13" key="1">
    <citation type="submission" date="2019-11" db="EMBL/GenBank/DDBJ databases">
        <authorList>
            <person name="Holert J."/>
        </authorList>
    </citation>
    <scope>NUCLEOTIDE SEQUENCE [LARGE SCALE GENOMIC DNA]</scope>
    <source>
        <strain evidence="12">BC5_2</strain>
    </source>
</reference>
<name>A0A5S9NMC6_9GAMM</name>
<evidence type="ECO:0000259" key="11">
    <source>
        <dbReference type="PROSITE" id="PS51755"/>
    </source>
</evidence>
<keyword evidence="4" id="KW-0902">Two-component regulatory system</keyword>
<dbReference type="GO" id="GO:0032993">
    <property type="term" value="C:protein-DNA complex"/>
    <property type="evidence" value="ECO:0007669"/>
    <property type="project" value="TreeGrafter"/>
</dbReference>
<dbReference type="GO" id="GO:0006355">
    <property type="term" value="P:regulation of DNA-templated transcription"/>
    <property type="evidence" value="ECO:0007669"/>
    <property type="project" value="InterPro"/>
</dbReference>
<dbReference type="GO" id="GO:0000976">
    <property type="term" value="F:transcription cis-regulatory region binding"/>
    <property type="evidence" value="ECO:0007669"/>
    <property type="project" value="TreeGrafter"/>
</dbReference>
<sequence>MQPIQTERPDHILLVDDDTALCEMLSEYLYGEGFTVDTLHDGQSALNQLNDGATYDLAVLDIMMPGISGLDVLQSIRARLPLPVIMLTGRADDIDRILGLEMGADDYLAKPCNPRELAARIRATLRRSNLAVNAFQQTLKDSVGDNRTLPVELSAYGIELNLAQRKTTINEVNVSLTSAEFNTLALLMQHQGEVVSKETLTEKVLHRKLSPYDRSIDVHVSRIRQKLAKHLGDNTLINTLRGAGYQFSGETP</sequence>
<evidence type="ECO:0000256" key="3">
    <source>
        <dbReference type="ARBA" id="ARBA00022553"/>
    </source>
</evidence>
<dbReference type="PANTHER" id="PTHR48111">
    <property type="entry name" value="REGULATOR OF RPOS"/>
    <property type="match status" value="1"/>
</dbReference>
<dbReference type="InterPro" id="IPR001867">
    <property type="entry name" value="OmpR/PhoB-type_DNA-bd"/>
</dbReference>
<dbReference type="PANTHER" id="PTHR48111:SF39">
    <property type="entry name" value="TRANSCRIPTIONAL REGULATORY PROTEIN CPXR"/>
    <property type="match status" value="1"/>
</dbReference>
<dbReference type="EMBL" id="CACSII010000003">
    <property type="protein sequence ID" value="CAA0094466.1"/>
    <property type="molecule type" value="Genomic_DNA"/>
</dbReference>
<organism evidence="12 13">
    <name type="scientific">BD1-7 clade bacterium</name>
    <dbReference type="NCBI Taxonomy" id="2029982"/>
    <lineage>
        <taxon>Bacteria</taxon>
        <taxon>Pseudomonadati</taxon>
        <taxon>Pseudomonadota</taxon>
        <taxon>Gammaproteobacteria</taxon>
        <taxon>Cellvibrionales</taxon>
        <taxon>Spongiibacteraceae</taxon>
        <taxon>BD1-7 clade</taxon>
    </lineage>
</organism>
<evidence type="ECO:0000256" key="6">
    <source>
        <dbReference type="ARBA" id="ARBA00023125"/>
    </source>
</evidence>
<evidence type="ECO:0000313" key="13">
    <source>
        <dbReference type="Proteomes" id="UP000434580"/>
    </source>
</evidence>
<dbReference type="PROSITE" id="PS50110">
    <property type="entry name" value="RESPONSE_REGULATORY"/>
    <property type="match status" value="1"/>
</dbReference>
<dbReference type="SUPFAM" id="SSF46894">
    <property type="entry name" value="C-terminal effector domain of the bipartite response regulators"/>
    <property type="match status" value="1"/>
</dbReference>
<comment type="subcellular location">
    <subcellularLocation>
        <location evidence="1">Cytoplasm</location>
    </subcellularLocation>
</comment>
<evidence type="ECO:0000256" key="7">
    <source>
        <dbReference type="ARBA" id="ARBA00023163"/>
    </source>
</evidence>
<evidence type="ECO:0000256" key="1">
    <source>
        <dbReference type="ARBA" id="ARBA00004496"/>
    </source>
</evidence>
<proteinExistence type="predicted"/>
<dbReference type="InterPro" id="IPR039420">
    <property type="entry name" value="WalR-like"/>
</dbReference>
<evidence type="ECO:0000256" key="4">
    <source>
        <dbReference type="ARBA" id="ARBA00023012"/>
    </source>
</evidence>
<evidence type="ECO:0000256" key="2">
    <source>
        <dbReference type="ARBA" id="ARBA00022490"/>
    </source>
</evidence>
<dbReference type="GO" id="GO:0000156">
    <property type="term" value="F:phosphorelay response regulator activity"/>
    <property type="evidence" value="ECO:0007669"/>
    <property type="project" value="TreeGrafter"/>
</dbReference>
<feature type="domain" description="Response regulatory" evidence="10">
    <location>
        <begin position="11"/>
        <end position="125"/>
    </location>
</feature>
<dbReference type="InterPro" id="IPR011006">
    <property type="entry name" value="CheY-like_superfamily"/>
</dbReference>
<feature type="modified residue" description="4-aspartylphosphate" evidence="8">
    <location>
        <position position="61"/>
    </location>
</feature>
<evidence type="ECO:0000256" key="8">
    <source>
        <dbReference type="PROSITE-ProRule" id="PRU00169"/>
    </source>
</evidence>
<keyword evidence="6 9" id="KW-0238">DNA-binding</keyword>
<dbReference type="FunFam" id="3.40.50.2300:FF:000001">
    <property type="entry name" value="DNA-binding response regulator PhoB"/>
    <property type="match status" value="1"/>
</dbReference>
<dbReference type="SMART" id="SM00862">
    <property type="entry name" value="Trans_reg_C"/>
    <property type="match status" value="1"/>
</dbReference>
<keyword evidence="2" id="KW-0963">Cytoplasm</keyword>
<evidence type="ECO:0000256" key="5">
    <source>
        <dbReference type="ARBA" id="ARBA00023015"/>
    </source>
</evidence>